<dbReference type="Gene3D" id="3.40.50.1000">
    <property type="entry name" value="HAD superfamily/HAD-like"/>
    <property type="match status" value="1"/>
</dbReference>
<dbReference type="SUPFAM" id="SSF56784">
    <property type="entry name" value="HAD-like"/>
    <property type="match status" value="1"/>
</dbReference>
<evidence type="ECO:0000313" key="2">
    <source>
        <dbReference type="EMBL" id="DAD76500.1"/>
    </source>
</evidence>
<accession>A0A8S5M2N9</accession>
<proteinExistence type="predicted"/>
<dbReference type="InterPro" id="IPR036412">
    <property type="entry name" value="HAD-like_sf"/>
</dbReference>
<protein>
    <recommendedName>
        <fullName evidence="1">Polynucleotide kinase PNKP phosphatase domain-containing protein</fullName>
    </recommendedName>
</protein>
<dbReference type="InterPro" id="IPR056782">
    <property type="entry name" value="HAD_PNKP"/>
</dbReference>
<evidence type="ECO:0000259" key="1">
    <source>
        <dbReference type="Pfam" id="PF25109"/>
    </source>
</evidence>
<dbReference type="Pfam" id="PF25109">
    <property type="entry name" value="HAD_PNKP"/>
    <property type="match status" value="1"/>
</dbReference>
<sequence length="158" mass="18083">MDEITLYIMRNIVVVDIDGTLSVVGERRKYIAGEPKDWARFYADKFDDDPIPEVCDLVRELAKTYSILFCTSRSECARQRTQLWLHRHLGMSPQDYTLIMRAPADERPDVVSKIDTFTAEMTPEERNAVSFVLDDSEAMAVAWETAGYTCLHVVVGDR</sequence>
<name>A0A8S5M2N9_9CAUD</name>
<feature type="domain" description="Polynucleotide kinase PNKP phosphatase" evidence="1">
    <location>
        <begin position="11"/>
        <end position="157"/>
    </location>
</feature>
<organism evidence="2">
    <name type="scientific">Siphoviridae sp. ctqpo8</name>
    <dbReference type="NCBI Taxonomy" id="2826469"/>
    <lineage>
        <taxon>Viruses</taxon>
        <taxon>Duplodnaviria</taxon>
        <taxon>Heunggongvirae</taxon>
        <taxon>Uroviricota</taxon>
        <taxon>Caudoviricetes</taxon>
    </lineage>
</organism>
<reference evidence="2" key="1">
    <citation type="journal article" date="2021" name="Proc. Natl. Acad. Sci. U.S.A.">
        <title>A Catalog of Tens of Thousands of Viruses from Human Metagenomes Reveals Hidden Associations with Chronic Diseases.</title>
        <authorList>
            <person name="Tisza M.J."/>
            <person name="Buck C.B."/>
        </authorList>
    </citation>
    <scope>NUCLEOTIDE SEQUENCE</scope>
    <source>
        <strain evidence="2">Ctqpo8</strain>
    </source>
</reference>
<dbReference type="EMBL" id="BK014804">
    <property type="protein sequence ID" value="DAD76500.1"/>
    <property type="molecule type" value="Genomic_DNA"/>
</dbReference>
<dbReference type="InterPro" id="IPR023214">
    <property type="entry name" value="HAD_sf"/>
</dbReference>